<evidence type="ECO:0000313" key="1">
    <source>
        <dbReference type="EMBL" id="MBD8017356.1"/>
    </source>
</evidence>
<sequence length="317" mass="36846">MPNFHDIQHKVFFEVQTILDSLSKISSADELLNKQDLFSELSDRVSFLRILDKNKEYYPDDFADYNTDNLDISALNVNDDFAAEVSADEDVLGVDGIEEEVLFTTELNELDEVENTESEASPAEPEIMEEILTESAQDVAYEERVAQKEHEFREMEARRRQIVEINKEHTQHTVPDKEVESEKPQSAERKFKLAHIKGLKAMQNLFDDDPLEKLANEDQDRPSEPGSLLKSNVPTDFMEAEKKRPEFRLDLNDKVAFTKLLFKGDADELSKTITKLNTFDNIEDARQYLSELYYDKDWKKADEYAQRLWSLVENKFL</sequence>
<accession>A0ABR8WJW4</accession>
<proteinExistence type="predicted"/>
<dbReference type="Proteomes" id="UP000626242">
    <property type="component" value="Unassembled WGS sequence"/>
</dbReference>
<gene>
    <name evidence="1" type="ORF">H9628_02625</name>
</gene>
<dbReference type="EMBL" id="JACSPS010000001">
    <property type="protein sequence ID" value="MBD8017356.1"/>
    <property type="molecule type" value="Genomic_DNA"/>
</dbReference>
<protein>
    <submittedName>
        <fullName evidence="1">Uncharacterized protein</fullName>
    </submittedName>
</protein>
<reference evidence="1 2" key="1">
    <citation type="submission" date="2020-08" db="EMBL/GenBank/DDBJ databases">
        <title>A Genomic Blueprint of the Chicken Gut Microbiome.</title>
        <authorList>
            <person name="Gilroy R."/>
            <person name="Ravi A."/>
            <person name="Getino M."/>
            <person name="Pursley I."/>
            <person name="Horton D.L."/>
            <person name="Alikhan N.-F."/>
            <person name="Baker D."/>
            <person name="Gharbi K."/>
            <person name="Hall N."/>
            <person name="Watson M."/>
            <person name="Adriaenssens E.M."/>
            <person name="Foster-Nyarko E."/>
            <person name="Jarju S."/>
            <person name="Secka A."/>
            <person name="Antonio M."/>
            <person name="Oren A."/>
            <person name="Chaudhuri R."/>
            <person name="La Ragione R.M."/>
            <person name="Hildebrand F."/>
            <person name="Pallen M.J."/>
        </authorList>
    </citation>
    <scope>NUCLEOTIDE SEQUENCE [LARGE SCALE GENOMIC DNA]</scope>
    <source>
        <strain evidence="1 2">Sa1CVA4</strain>
    </source>
</reference>
<comment type="caution">
    <text evidence="1">The sequence shown here is derived from an EMBL/GenBank/DDBJ whole genome shotgun (WGS) entry which is preliminary data.</text>
</comment>
<organism evidence="1 2">
    <name type="scientific">Kaistella pullorum</name>
    <dbReference type="NCBI Taxonomy" id="2763074"/>
    <lineage>
        <taxon>Bacteria</taxon>
        <taxon>Pseudomonadati</taxon>
        <taxon>Bacteroidota</taxon>
        <taxon>Flavobacteriia</taxon>
        <taxon>Flavobacteriales</taxon>
        <taxon>Weeksellaceae</taxon>
        <taxon>Chryseobacterium group</taxon>
        <taxon>Kaistella</taxon>
    </lineage>
</organism>
<name>A0ABR8WJW4_9FLAO</name>
<keyword evidence="2" id="KW-1185">Reference proteome</keyword>
<evidence type="ECO:0000313" key="2">
    <source>
        <dbReference type="Proteomes" id="UP000626242"/>
    </source>
</evidence>
<dbReference type="RefSeq" id="WP_251832560.1">
    <property type="nucleotide sequence ID" value="NZ_JACSPS010000001.1"/>
</dbReference>